<proteinExistence type="predicted"/>
<protein>
    <submittedName>
        <fullName evidence="1">Uncharacterized protein</fullName>
    </submittedName>
</protein>
<reference evidence="1 2" key="1">
    <citation type="journal article" date="2022" name="Hortic Res">
        <title>A haplotype resolved chromosomal level avocado genome allows analysis of novel avocado genes.</title>
        <authorList>
            <person name="Nath O."/>
            <person name="Fletcher S.J."/>
            <person name="Hayward A."/>
            <person name="Shaw L.M."/>
            <person name="Masouleh A.K."/>
            <person name="Furtado A."/>
            <person name="Henry R.J."/>
            <person name="Mitter N."/>
        </authorList>
    </citation>
    <scope>NUCLEOTIDE SEQUENCE [LARGE SCALE GENOMIC DNA]</scope>
    <source>
        <strain evidence="2">cv. Hass</strain>
    </source>
</reference>
<accession>A0ACC2L0X5</accession>
<name>A0ACC2L0X5_PERAE</name>
<dbReference type="EMBL" id="CM056814">
    <property type="protein sequence ID" value="KAJ8627176.1"/>
    <property type="molecule type" value="Genomic_DNA"/>
</dbReference>
<sequence>MCLRCKLRVARSGNRKQGEEPSGKRKKHAKKDADNAAEKKDSSHHGEGPKTNPPLPIQTNPPLPTQTNSALPIDNCSQETSDTGSHLLPPDAAELEMELRSVLMENGMYDDGWFYQEQFYN</sequence>
<comment type="caution">
    <text evidence="1">The sequence shown here is derived from an EMBL/GenBank/DDBJ whole genome shotgun (WGS) entry which is preliminary data.</text>
</comment>
<keyword evidence="2" id="KW-1185">Reference proteome</keyword>
<gene>
    <name evidence="1" type="ORF">MRB53_020483</name>
</gene>
<dbReference type="Proteomes" id="UP001234297">
    <property type="component" value="Chromosome 6"/>
</dbReference>
<evidence type="ECO:0000313" key="2">
    <source>
        <dbReference type="Proteomes" id="UP001234297"/>
    </source>
</evidence>
<organism evidence="1 2">
    <name type="scientific">Persea americana</name>
    <name type="common">Avocado</name>
    <dbReference type="NCBI Taxonomy" id="3435"/>
    <lineage>
        <taxon>Eukaryota</taxon>
        <taxon>Viridiplantae</taxon>
        <taxon>Streptophyta</taxon>
        <taxon>Embryophyta</taxon>
        <taxon>Tracheophyta</taxon>
        <taxon>Spermatophyta</taxon>
        <taxon>Magnoliopsida</taxon>
        <taxon>Magnoliidae</taxon>
        <taxon>Laurales</taxon>
        <taxon>Lauraceae</taxon>
        <taxon>Persea</taxon>
    </lineage>
</organism>
<evidence type="ECO:0000313" key="1">
    <source>
        <dbReference type="EMBL" id="KAJ8627176.1"/>
    </source>
</evidence>